<gene>
    <name evidence="4" type="ORF">LBU54_10995</name>
</gene>
<dbReference type="InterPro" id="IPR029016">
    <property type="entry name" value="GAF-like_dom_sf"/>
</dbReference>
<feature type="transmembrane region" description="Helical" evidence="3">
    <location>
        <begin position="726"/>
        <end position="747"/>
    </location>
</feature>
<dbReference type="InterPro" id="IPR013783">
    <property type="entry name" value="Ig-like_fold"/>
</dbReference>
<dbReference type="SUPFAM" id="SSF50998">
    <property type="entry name" value="Quinoprotein alcohol dehydrogenase-like"/>
    <property type="match status" value="1"/>
</dbReference>
<proteinExistence type="predicted"/>
<protein>
    <submittedName>
        <fullName evidence="4">GAF domain-containing protein</fullName>
    </submittedName>
</protein>
<evidence type="ECO:0000256" key="1">
    <source>
        <dbReference type="ARBA" id="ARBA00022553"/>
    </source>
</evidence>
<dbReference type="InterPro" id="IPR011047">
    <property type="entry name" value="Quinoprotein_ADH-like_sf"/>
</dbReference>
<comment type="caution">
    <text evidence="4">The sequence shown here is derived from an EMBL/GenBank/DDBJ whole genome shotgun (WGS) entry which is preliminary data.</text>
</comment>
<evidence type="ECO:0000256" key="2">
    <source>
        <dbReference type="SAM" id="Coils"/>
    </source>
</evidence>
<dbReference type="EMBL" id="JAIUJR010000007">
    <property type="protein sequence ID" value="MCA0133111.1"/>
    <property type="molecule type" value="Genomic_DNA"/>
</dbReference>
<organism evidence="4 5">
    <name type="scientific">Winogradskyella alexanderae</name>
    <dbReference type="NCBI Taxonomy" id="2877123"/>
    <lineage>
        <taxon>Bacteria</taxon>
        <taxon>Pseudomonadati</taxon>
        <taxon>Bacteroidota</taxon>
        <taxon>Flavobacteriia</taxon>
        <taxon>Flavobacteriales</taxon>
        <taxon>Flavobacteriaceae</taxon>
        <taxon>Winogradskyella</taxon>
    </lineage>
</organism>
<keyword evidence="3" id="KW-0812">Transmembrane</keyword>
<keyword evidence="3" id="KW-0472">Membrane</keyword>
<keyword evidence="3" id="KW-1133">Transmembrane helix</keyword>
<dbReference type="Gene3D" id="2.130.10.10">
    <property type="entry name" value="YVTN repeat-like/Quinoprotein amine dehydrogenase"/>
    <property type="match status" value="3"/>
</dbReference>
<keyword evidence="5" id="KW-1185">Reference proteome</keyword>
<evidence type="ECO:0000313" key="5">
    <source>
        <dbReference type="Proteomes" id="UP001198901"/>
    </source>
</evidence>
<dbReference type="Proteomes" id="UP001198901">
    <property type="component" value="Unassembled WGS sequence"/>
</dbReference>
<name>A0ABS7XSV3_9FLAO</name>
<dbReference type="SUPFAM" id="SSF63829">
    <property type="entry name" value="Calcium-dependent phosphotriesterase"/>
    <property type="match status" value="2"/>
</dbReference>
<evidence type="ECO:0000256" key="3">
    <source>
        <dbReference type="SAM" id="Phobius"/>
    </source>
</evidence>
<dbReference type="Pfam" id="PF07494">
    <property type="entry name" value="Reg_prop"/>
    <property type="match status" value="1"/>
</dbReference>
<accession>A0ABS7XSV3</accession>
<dbReference type="SUPFAM" id="SSF55781">
    <property type="entry name" value="GAF domain-like"/>
    <property type="match status" value="1"/>
</dbReference>
<evidence type="ECO:0000313" key="4">
    <source>
        <dbReference type="EMBL" id="MCA0133111.1"/>
    </source>
</evidence>
<sequence length="952" mass="109409">MQYNSESGAPFDKVATVLQDREGFVWIGSQNGLYRFDGSNFDIYSIHTESQSIHQLHSNKNSIVFVNDKGLYQIETIVGEPKFSKILEGTINETEESPFYPNDFIFSKDESIWISQSNHSIGKWHDNSFETYCFTDSENAQNIVLQEDSQGGIWALSPLDGLYLYNPSTNKFDKKLDIKNGQALIEHNNQLLVGNENLHIFSITSNSLKEIKTLVLQDDLITALNIDHNNQYYVGTEKGNLFKLKDLNSSPQTIYGANEAHRVEKLDFGPINEIYITTDNISNKDQLWVSSDTGLWLLEQRFFKTVDNLPMNNPIGISISKEGKAWVPINYIFEIFSTETGFDSKIIHKDVQANAVAIDVQGALWVTTTTPRVELLKFENDKIVKRYDFHDRGESIFYLYPDSEGNVWFNQAPIDKPIIGIAKIDTNGNVKFYDETKGFSSRVLALKESSRGEVYAVGIGEKSYLYKFDAVQDRFINLSPKLPFNAILNFEVHDLTIDDRGIVWLASTDGLLRYDGEKITLVQNDILGQEEVRGVTHYSNNNIWVATATKGLVFHKENTSTHLGESEGLPAVISAYRCIATDNEGRLWVGTAEGLVYSRISASTLPNSHTPRIRKVFVDRTEETIDFNSVFEVDQRKPFELQFTNLSFPSKNVQYQYRLLPKEDRDILLVEQLWESNANGNSIKLDDIELGDYSLEVRARQPGGYQWSEPLEIELYVFTPWYSKMWFIYGLVLLGIVLVGFYFRVYVRRRFKRFQDILKYSNEKLAKKEEQLNEKIKELEEKGDQLVSATSNIHTLELFIKEIPKKASWNDIITAMGKAVAESVDVNAFEIAFKENEEIVHKGYSNQERSGYTFRAKPFNAKTSLTCWAMENNQEVLINDFEKEHTMYIQEKDVYRFRSLLFIPFSLDNDQPVVLCAYSTKQNHFDSNDLIMFRILAQFIHFSIHDELTKQL</sequence>
<dbReference type="InterPro" id="IPR015943">
    <property type="entry name" value="WD40/YVTN_repeat-like_dom_sf"/>
</dbReference>
<reference evidence="5" key="1">
    <citation type="submission" date="2023-07" db="EMBL/GenBank/DDBJ databases">
        <authorList>
            <person name="Yue Y."/>
        </authorList>
    </citation>
    <scope>NUCLEOTIDE SEQUENCE [LARGE SCALE GENOMIC DNA]</scope>
    <source>
        <strain evidence="5">D23</strain>
    </source>
</reference>
<dbReference type="InterPro" id="IPR011110">
    <property type="entry name" value="Reg_prop"/>
</dbReference>
<dbReference type="Gene3D" id="2.60.40.10">
    <property type="entry name" value="Immunoglobulins"/>
    <property type="match status" value="1"/>
</dbReference>
<dbReference type="PANTHER" id="PTHR43547">
    <property type="entry name" value="TWO-COMPONENT HISTIDINE KINASE"/>
    <property type="match status" value="1"/>
</dbReference>
<dbReference type="Gene3D" id="3.30.450.40">
    <property type="match status" value="1"/>
</dbReference>
<keyword evidence="2" id="KW-0175">Coiled coil</keyword>
<dbReference type="PANTHER" id="PTHR43547:SF2">
    <property type="entry name" value="HYBRID SIGNAL TRANSDUCTION HISTIDINE KINASE C"/>
    <property type="match status" value="1"/>
</dbReference>
<keyword evidence="1" id="KW-0597">Phosphoprotein</keyword>
<feature type="coiled-coil region" evidence="2">
    <location>
        <begin position="758"/>
        <end position="789"/>
    </location>
</feature>